<gene>
    <name evidence="2" type="ORF">SPIL2461_LOCUS15172</name>
</gene>
<feature type="transmembrane region" description="Helical" evidence="1">
    <location>
        <begin position="690"/>
        <end position="714"/>
    </location>
</feature>
<keyword evidence="1" id="KW-0472">Membrane</keyword>
<dbReference type="EMBL" id="CAJNIZ010036447">
    <property type="protein sequence ID" value="CAE7565582.1"/>
    <property type="molecule type" value="Genomic_DNA"/>
</dbReference>
<keyword evidence="1" id="KW-0812">Transmembrane</keyword>
<protein>
    <submittedName>
        <fullName evidence="2">Uncharacterized protein</fullName>
    </submittedName>
</protein>
<dbReference type="PANTHER" id="PTHR11319">
    <property type="entry name" value="G PROTEIN-COUPLED RECEPTOR-RELATED"/>
    <property type="match status" value="1"/>
</dbReference>
<feature type="transmembrane region" description="Helical" evidence="1">
    <location>
        <begin position="550"/>
        <end position="573"/>
    </location>
</feature>
<feature type="non-terminal residue" evidence="2">
    <location>
        <position position="1"/>
    </location>
</feature>
<dbReference type="OrthoDB" id="436709at2759"/>
<proteinExistence type="predicted"/>
<accession>A0A812U739</accession>
<dbReference type="Proteomes" id="UP000649617">
    <property type="component" value="Unassembled WGS sequence"/>
</dbReference>
<feature type="transmembrane region" description="Helical" evidence="1">
    <location>
        <begin position="477"/>
        <end position="497"/>
    </location>
</feature>
<feature type="transmembrane region" description="Helical" evidence="1">
    <location>
        <begin position="612"/>
        <end position="638"/>
    </location>
</feature>
<feature type="transmembrane region" description="Helical" evidence="1">
    <location>
        <begin position="658"/>
        <end position="678"/>
    </location>
</feature>
<keyword evidence="3" id="KW-1185">Reference proteome</keyword>
<keyword evidence="1" id="KW-1133">Transmembrane helix</keyword>
<sequence length="720" mass="75073">AVGSEHIIISGSDISITNTSAADGGAFESNNMSIVGGLLAINGSTAERDGGAISSASLTMENTSVSIRNTSAGRDGGSISSREVSGSTSMLHISGGVSGHEGGGMRAGHLAWHGGALVMDGCSAQLFGGCVFSDHDLALDGKLSFEHCRSGSAGGGMYLKGHLKADSRISFANCTSQMGDAVYAEGDMRLKELEMSGSTASLRAPGHIAIALLSCWDARICYAEGHASLQVANAVCPRGTGFLPDELTEAGQGCLPCPASTFRVSGLAHNCSRCPTIPGANVGCTATKLSIPAGWTVDSSNYSNWARCPVTSTCPGGLLEAGYEAKAGPKETAPMCAEGYAGAGCMHCADNYSRADANPLQCIQCSTSTKEAAFFMTMQVVKNVVLLVSAAASVSNAKRDHAASSILINELMAFAAVATIAMSAVMQTPSYGRLSTSTRNSLVSLQIPVDFASGQGNSGQFSNQCFLALLGCAPTAINTHLLTSIVPACLIVGLAAVRSTGTAAVVGTNVFLPSFMANFGRYLVMYRLRPEDTAGSAVQLDFLPPGARTIVIPAILTCIAVCLAAGVGSWTYAVQTRKEPLPAHVLYLTAAYQPSCAAWEVERLIRKMLLSLLTAMVPVSLSPALQMGGVGMILLVSLTLYMRYKPYKVDRWNKSEEALLVAALAMTIMTTCLLANDLHWARSTGTQDALMFAIGFLAAGVTLTMMVLIARAFYREHYAK</sequence>
<feature type="transmembrane region" description="Helical" evidence="1">
    <location>
        <begin position="504"/>
        <end position="524"/>
    </location>
</feature>
<evidence type="ECO:0000313" key="3">
    <source>
        <dbReference type="Proteomes" id="UP000649617"/>
    </source>
</evidence>
<feature type="transmembrane region" description="Helical" evidence="1">
    <location>
        <begin position="372"/>
        <end position="394"/>
    </location>
</feature>
<comment type="caution">
    <text evidence="2">The sequence shown here is derived from an EMBL/GenBank/DDBJ whole genome shotgun (WGS) entry which is preliminary data.</text>
</comment>
<feature type="transmembrane region" description="Helical" evidence="1">
    <location>
        <begin position="406"/>
        <end position="426"/>
    </location>
</feature>
<evidence type="ECO:0000313" key="2">
    <source>
        <dbReference type="EMBL" id="CAE7565582.1"/>
    </source>
</evidence>
<dbReference type="PANTHER" id="PTHR11319:SF35">
    <property type="entry name" value="OUTER MEMBRANE PROTEIN PMPC-RELATED"/>
    <property type="match status" value="1"/>
</dbReference>
<organism evidence="2 3">
    <name type="scientific">Symbiodinium pilosum</name>
    <name type="common">Dinoflagellate</name>
    <dbReference type="NCBI Taxonomy" id="2952"/>
    <lineage>
        <taxon>Eukaryota</taxon>
        <taxon>Sar</taxon>
        <taxon>Alveolata</taxon>
        <taxon>Dinophyceae</taxon>
        <taxon>Suessiales</taxon>
        <taxon>Symbiodiniaceae</taxon>
        <taxon>Symbiodinium</taxon>
    </lineage>
</organism>
<dbReference type="AlphaFoldDB" id="A0A812U739"/>
<reference evidence="2" key="1">
    <citation type="submission" date="2021-02" db="EMBL/GenBank/DDBJ databases">
        <authorList>
            <person name="Dougan E. K."/>
            <person name="Rhodes N."/>
            <person name="Thang M."/>
            <person name="Chan C."/>
        </authorList>
    </citation>
    <scope>NUCLEOTIDE SEQUENCE</scope>
</reference>
<evidence type="ECO:0000256" key="1">
    <source>
        <dbReference type="SAM" id="Phobius"/>
    </source>
</evidence>
<name>A0A812U739_SYMPI</name>